<feature type="transmembrane region" description="Helical" evidence="5">
    <location>
        <begin position="52"/>
        <end position="73"/>
    </location>
</feature>
<feature type="transmembrane region" description="Helical" evidence="5">
    <location>
        <begin position="181"/>
        <end position="200"/>
    </location>
</feature>
<feature type="transmembrane region" description="Helical" evidence="5">
    <location>
        <begin position="390"/>
        <end position="409"/>
    </location>
</feature>
<protein>
    <submittedName>
        <fullName evidence="6">Flippase</fullName>
    </submittedName>
</protein>
<keyword evidence="7" id="KW-1185">Reference proteome</keyword>
<dbReference type="RefSeq" id="WP_312643043.1">
    <property type="nucleotide sequence ID" value="NZ_CP116967.1"/>
</dbReference>
<sequence length="501" mass="55260">MNENAKNDAGAGLRIFRNFGYLTIGKLLADGGTFLFFLVLARTYGQEGIGQYSFAMALTGVLSVLADFGIQTLSIKNLSRYRDQVTTYYGRLLAVRLLLSVIVLSVLLVMAALLPFSDEMKLLIIVIGGYQVFLTLVEGFGAVFVAWEDMHITSLFEVSLRITTALAGMVIVYWGGSLLLAVSSLPVMTILHVALGYHLILRRCGALRISVRAAGVWQVLGEAFPYALYSLLDLFSSRVALIFIGFMLSAVATGVFNVAYRFVVVLLFMPIFAGLAILPIASRLYLSSLEQLQELYRTTLNVAIVLSLPMAGGIWLIAPRLIEFLYGLEFVESIVILRWLAWLVPVVFLRCIMRVFLIASDRQEAVTRSQFLVACVGGILHYWLIGEFGLQGAAAATLLAELLLIGLLGYQLKALFVWQNVGIRIVISSTAVATFLLPLVAWNSLPLSVTILCAVLIYSGVLFLFSDIRQEEFRLLLNYLSHHRQMQSGPSNNQATKTGQI</sequence>
<feature type="transmembrane region" description="Helical" evidence="5">
    <location>
        <begin position="421"/>
        <end position="441"/>
    </location>
</feature>
<evidence type="ECO:0000313" key="7">
    <source>
        <dbReference type="Proteomes" id="UP001302719"/>
    </source>
</evidence>
<evidence type="ECO:0000256" key="4">
    <source>
        <dbReference type="ARBA" id="ARBA00023136"/>
    </source>
</evidence>
<feature type="transmembrane region" description="Helical" evidence="5">
    <location>
        <begin position="330"/>
        <end position="353"/>
    </location>
</feature>
<dbReference type="PANTHER" id="PTHR43424">
    <property type="entry name" value="LOCUS PUTATIVE PROTEIN 1-RELATED"/>
    <property type="match status" value="1"/>
</dbReference>
<feature type="transmembrane region" description="Helical" evidence="5">
    <location>
        <begin position="158"/>
        <end position="175"/>
    </location>
</feature>
<feature type="transmembrane region" description="Helical" evidence="5">
    <location>
        <begin position="365"/>
        <end position="384"/>
    </location>
</feature>
<evidence type="ECO:0000256" key="2">
    <source>
        <dbReference type="ARBA" id="ARBA00022692"/>
    </source>
</evidence>
<evidence type="ECO:0000313" key="6">
    <source>
        <dbReference type="EMBL" id="WNM57937.1"/>
    </source>
</evidence>
<dbReference type="EMBL" id="CP116967">
    <property type="protein sequence ID" value="WNM57937.1"/>
    <property type="molecule type" value="Genomic_DNA"/>
</dbReference>
<feature type="transmembrane region" description="Helical" evidence="5">
    <location>
        <begin position="298"/>
        <end position="318"/>
    </location>
</feature>
<keyword evidence="4 5" id="KW-0472">Membrane</keyword>
<feature type="transmembrane region" description="Helical" evidence="5">
    <location>
        <begin position="93"/>
        <end position="116"/>
    </location>
</feature>
<keyword evidence="3 5" id="KW-1133">Transmembrane helix</keyword>
<evidence type="ECO:0000256" key="3">
    <source>
        <dbReference type="ARBA" id="ARBA00022989"/>
    </source>
</evidence>
<feature type="transmembrane region" description="Helical" evidence="5">
    <location>
        <begin position="447"/>
        <end position="465"/>
    </location>
</feature>
<dbReference type="Pfam" id="PF01943">
    <property type="entry name" value="Polysacc_synt"/>
    <property type="match status" value="1"/>
</dbReference>
<dbReference type="AlphaFoldDB" id="A0AA96GBG4"/>
<feature type="transmembrane region" description="Helical" evidence="5">
    <location>
        <begin position="21"/>
        <end position="40"/>
    </location>
</feature>
<proteinExistence type="predicted"/>
<keyword evidence="2 5" id="KW-0812">Transmembrane</keyword>
<dbReference type="Proteomes" id="UP001302719">
    <property type="component" value="Chromosome"/>
</dbReference>
<dbReference type="InterPro" id="IPR002797">
    <property type="entry name" value="Polysacc_synth"/>
</dbReference>
<dbReference type="KEGG" id="nall:PP769_18485"/>
<organism evidence="6 7">
    <name type="scientific">Candidatus Nitrospira allomarina</name>
    <dbReference type="NCBI Taxonomy" id="3020900"/>
    <lineage>
        <taxon>Bacteria</taxon>
        <taxon>Pseudomonadati</taxon>
        <taxon>Nitrospirota</taxon>
        <taxon>Nitrospiria</taxon>
        <taxon>Nitrospirales</taxon>
        <taxon>Nitrospiraceae</taxon>
        <taxon>Nitrospira</taxon>
    </lineage>
</organism>
<feature type="transmembrane region" description="Helical" evidence="5">
    <location>
        <begin position="239"/>
        <end position="256"/>
    </location>
</feature>
<feature type="transmembrane region" description="Helical" evidence="5">
    <location>
        <begin position="122"/>
        <end position="146"/>
    </location>
</feature>
<dbReference type="InterPro" id="IPR052556">
    <property type="entry name" value="PolySynth_Transporter"/>
</dbReference>
<comment type="subcellular location">
    <subcellularLocation>
        <location evidence="1">Membrane</location>
        <topology evidence="1">Multi-pass membrane protein</topology>
    </subcellularLocation>
</comment>
<evidence type="ECO:0000256" key="1">
    <source>
        <dbReference type="ARBA" id="ARBA00004141"/>
    </source>
</evidence>
<dbReference type="GO" id="GO:0016020">
    <property type="term" value="C:membrane"/>
    <property type="evidence" value="ECO:0007669"/>
    <property type="project" value="UniProtKB-SubCell"/>
</dbReference>
<evidence type="ECO:0000256" key="5">
    <source>
        <dbReference type="SAM" id="Phobius"/>
    </source>
</evidence>
<accession>A0AA96GBG4</accession>
<reference evidence="6 7" key="1">
    <citation type="submission" date="2023-01" db="EMBL/GenBank/DDBJ databases">
        <title>Cultivation and genomic characterization of new, ubiquitous marine nitrite-oxidizing bacteria from the Nitrospirales.</title>
        <authorList>
            <person name="Mueller A.J."/>
            <person name="Daebeler A."/>
            <person name="Herbold C.W."/>
            <person name="Kirkegaard R.H."/>
            <person name="Daims H."/>
        </authorList>
    </citation>
    <scope>NUCLEOTIDE SEQUENCE [LARGE SCALE GENOMIC DNA]</scope>
    <source>
        <strain evidence="6 7">VA</strain>
    </source>
</reference>
<name>A0AA96GBG4_9BACT</name>
<gene>
    <name evidence="6" type="ORF">PP769_18485</name>
</gene>
<dbReference type="PANTHER" id="PTHR43424:SF1">
    <property type="entry name" value="LOCUS PUTATIVE PROTEIN 1-RELATED"/>
    <property type="match status" value="1"/>
</dbReference>
<feature type="transmembrane region" description="Helical" evidence="5">
    <location>
        <begin position="262"/>
        <end position="286"/>
    </location>
</feature>
<dbReference type="CDD" id="cd13128">
    <property type="entry name" value="MATE_Wzx_like"/>
    <property type="match status" value="1"/>
</dbReference>